<dbReference type="PANTHER" id="PTHR24258:SF136">
    <property type="entry name" value="GH06673P-RELATED"/>
    <property type="match status" value="1"/>
</dbReference>
<dbReference type="InterPro" id="IPR001254">
    <property type="entry name" value="Trypsin_dom"/>
</dbReference>
<dbReference type="CDD" id="cd00190">
    <property type="entry name" value="Tryp_SPc"/>
    <property type="match status" value="1"/>
</dbReference>
<dbReference type="InterPro" id="IPR043504">
    <property type="entry name" value="Peptidase_S1_PA_chymotrypsin"/>
</dbReference>
<evidence type="ECO:0000256" key="3">
    <source>
        <dbReference type="ARBA" id="ARBA00022670"/>
    </source>
</evidence>
<dbReference type="RefSeq" id="XP_040158877.1">
    <property type="nucleotide sequence ID" value="XM_040302943.1"/>
</dbReference>
<keyword evidence="2" id="KW-0964">Secreted</keyword>
<dbReference type="KEGG" id="aara:120897819"/>
<name>A0A182HK92_ANOAR</name>
<evidence type="ECO:0000256" key="9">
    <source>
        <dbReference type="ARBA" id="ARBA00024195"/>
    </source>
</evidence>
<evidence type="ECO:0000256" key="8">
    <source>
        <dbReference type="ARBA" id="ARBA00023157"/>
    </source>
</evidence>
<evidence type="ECO:0000256" key="2">
    <source>
        <dbReference type="ARBA" id="ARBA00022525"/>
    </source>
</evidence>
<comment type="similarity">
    <text evidence="9">Belongs to the peptidase S1 family. CLIP subfamily.</text>
</comment>
<dbReference type="VEuPathDB" id="VectorBase:AARA001672"/>
<accession>A0A182HK92</accession>
<dbReference type="GeneID" id="120897819"/>
<dbReference type="InterPro" id="IPR009003">
    <property type="entry name" value="Peptidase_S1_PA"/>
</dbReference>
<evidence type="ECO:0000256" key="1">
    <source>
        <dbReference type="ARBA" id="ARBA00004613"/>
    </source>
</evidence>
<sequence length="268" mass="29160">MAKLLRLAALAVVLAALVAAKPSRPKIVGGEEAIAHEFPYQISLQWNFNNDEQDPFHFCGGSLIAEKFVLTAGHCVPSAISPDGFPEAVAGEHDFSQYDAGVQRRRIAEMYVHEDYEGSVGPNDIAIFRVDKPFHLNRNIQLVSLPEPNAIPTGETTISGWGSTSFSFEPSYPNILMKTTLPIMDLEVCRKIYFTETVADSNICAGTMEGTSSVCSGDSGGPLVQIDDEIVQVGIVSWGGIPCGGYKNPGVFVRVSYFIDWINDKINN</sequence>
<dbReference type="VEuPathDB" id="VectorBase:AARA21_000774"/>
<dbReference type="GO" id="GO:0007586">
    <property type="term" value="P:digestion"/>
    <property type="evidence" value="ECO:0007669"/>
    <property type="project" value="UniProtKB-KW"/>
</dbReference>
<evidence type="ECO:0000256" key="7">
    <source>
        <dbReference type="ARBA" id="ARBA00023145"/>
    </source>
</evidence>
<reference evidence="10" key="1">
    <citation type="submission" date="2022-08" db="UniProtKB">
        <authorList>
            <consortium name="EnsemblMetazoa"/>
        </authorList>
    </citation>
    <scope>IDENTIFICATION</scope>
    <source>
        <strain evidence="10">Dongola</strain>
    </source>
</reference>
<dbReference type="SMART" id="SM00020">
    <property type="entry name" value="Tryp_SPc"/>
    <property type="match status" value="1"/>
</dbReference>
<evidence type="ECO:0000256" key="6">
    <source>
        <dbReference type="ARBA" id="ARBA00022825"/>
    </source>
</evidence>
<evidence type="ECO:0000256" key="5">
    <source>
        <dbReference type="ARBA" id="ARBA00022801"/>
    </source>
</evidence>
<dbReference type="InterPro" id="IPR033116">
    <property type="entry name" value="TRYPSIN_SER"/>
</dbReference>
<dbReference type="InterPro" id="IPR001314">
    <property type="entry name" value="Peptidase_S1A"/>
</dbReference>
<dbReference type="FunFam" id="2.40.10.10:FF:000047">
    <property type="entry name" value="Trypsin eta"/>
    <property type="match status" value="1"/>
</dbReference>
<evidence type="ECO:0000313" key="10">
    <source>
        <dbReference type="EnsemblMetazoa" id="AARA001672-PA"/>
    </source>
</evidence>
<keyword evidence="4" id="KW-0222">Digestion</keyword>
<evidence type="ECO:0000313" key="11">
    <source>
        <dbReference type="Proteomes" id="UP000075840"/>
    </source>
</evidence>
<proteinExistence type="inferred from homology"/>
<keyword evidence="8" id="KW-1015">Disulfide bond</keyword>
<dbReference type="AlphaFoldDB" id="A0A182HK92"/>
<protein>
    <submittedName>
        <fullName evidence="10">Uncharacterized protein</fullName>
    </submittedName>
</protein>
<keyword evidence="6" id="KW-0720">Serine protease</keyword>
<comment type="subcellular location">
    <subcellularLocation>
        <location evidence="1">Secreted</location>
    </subcellularLocation>
</comment>
<dbReference type="SUPFAM" id="SSF50494">
    <property type="entry name" value="Trypsin-like serine proteases"/>
    <property type="match status" value="1"/>
</dbReference>
<dbReference type="EMBL" id="APCN01000823">
    <property type="status" value="NOT_ANNOTATED_CDS"/>
    <property type="molecule type" value="Genomic_DNA"/>
</dbReference>
<keyword evidence="11" id="KW-1185">Reference proteome</keyword>
<dbReference type="GO" id="GO:0004252">
    <property type="term" value="F:serine-type endopeptidase activity"/>
    <property type="evidence" value="ECO:0007669"/>
    <property type="project" value="InterPro"/>
</dbReference>
<dbReference type="PROSITE" id="PS50240">
    <property type="entry name" value="TRYPSIN_DOM"/>
    <property type="match status" value="1"/>
</dbReference>
<keyword evidence="7" id="KW-0865">Zymogen</keyword>
<dbReference type="PROSITE" id="PS00134">
    <property type="entry name" value="TRYPSIN_HIS"/>
    <property type="match status" value="1"/>
</dbReference>
<dbReference type="GO" id="GO:0005576">
    <property type="term" value="C:extracellular region"/>
    <property type="evidence" value="ECO:0007669"/>
    <property type="project" value="UniProtKB-SubCell"/>
</dbReference>
<organism evidence="10 11">
    <name type="scientific">Anopheles arabiensis</name>
    <name type="common">Mosquito</name>
    <dbReference type="NCBI Taxonomy" id="7173"/>
    <lineage>
        <taxon>Eukaryota</taxon>
        <taxon>Metazoa</taxon>
        <taxon>Ecdysozoa</taxon>
        <taxon>Arthropoda</taxon>
        <taxon>Hexapoda</taxon>
        <taxon>Insecta</taxon>
        <taxon>Pterygota</taxon>
        <taxon>Neoptera</taxon>
        <taxon>Endopterygota</taxon>
        <taxon>Diptera</taxon>
        <taxon>Nematocera</taxon>
        <taxon>Culicoidea</taxon>
        <taxon>Culicidae</taxon>
        <taxon>Anophelinae</taxon>
        <taxon>Anopheles</taxon>
    </lineage>
</organism>
<dbReference type="PANTHER" id="PTHR24258">
    <property type="entry name" value="SERINE PROTEASE-RELATED"/>
    <property type="match status" value="1"/>
</dbReference>
<keyword evidence="3" id="KW-0645">Protease</keyword>
<dbReference type="EnsemblMetazoa" id="AARA001672-RA">
    <property type="protein sequence ID" value="AARA001672-PA"/>
    <property type="gene ID" value="AARA001672"/>
</dbReference>
<dbReference type="GO" id="GO:0016485">
    <property type="term" value="P:protein processing"/>
    <property type="evidence" value="ECO:0007669"/>
    <property type="project" value="UniProtKB-ARBA"/>
</dbReference>
<dbReference type="Pfam" id="PF00089">
    <property type="entry name" value="Trypsin"/>
    <property type="match status" value="1"/>
</dbReference>
<dbReference type="InterPro" id="IPR018114">
    <property type="entry name" value="TRYPSIN_HIS"/>
</dbReference>
<evidence type="ECO:0000256" key="4">
    <source>
        <dbReference type="ARBA" id="ARBA00022757"/>
    </source>
</evidence>
<dbReference type="PRINTS" id="PR00722">
    <property type="entry name" value="CHYMOTRYPSIN"/>
</dbReference>
<dbReference type="Proteomes" id="UP000075840">
    <property type="component" value="Unassembled WGS sequence"/>
</dbReference>
<dbReference type="Gene3D" id="2.40.10.10">
    <property type="entry name" value="Trypsin-like serine proteases"/>
    <property type="match status" value="1"/>
</dbReference>
<dbReference type="PROSITE" id="PS00135">
    <property type="entry name" value="TRYPSIN_SER"/>
    <property type="match status" value="1"/>
</dbReference>
<keyword evidence="5" id="KW-0378">Hydrolase</keyword>